<dbReference type="AlphaFoldDB" id="A0A9P6I6H2"/>
<accession>A0A9P6I6H2</accession>
<reference evidence="2" key="1">
    <citation type="submission" date="2020-03" db="EMBL/GenBank/DDBJ databases">
        <authorList>
            <person name="He L."/>
        </authorList>
    </citation>
    <scope>NUCLEOTIDE SEQUENCE</scope>
    <source>
        <strain evidence="2">CkLH20</strain>
    </source>
</reference>
<feature type="region of interest" description="Disordered" evidence="1">
    <location>
        <begin position="1"/>
        <end position="82"/>
    </location>
</feature>
<evidence type="ECO:0000313" key="3">
    <source>
        <dbReference type="Proteomes" id="UP000781932"/>
    </source>
</evidence>
<dbReference type="GeneID" id="62161836"/>
<sequence length="82" mass="9104">MSAQAVRLHEGIGTGRGWTDPAGRLRSLPHGTRLPAPPPLTEEMLARARAPANPGYPSRGSPSPPRRRQTLEEIHEEHRAWR</sequence>
<proteinExistence type="predicted"/>
<reference evidence="2" key="2">
    <citation type="submission" date="2020-11" db="EMBL/GenBank/DDBJ databases">
        <title>Whole genome sequencing of Colletotrichum sp.</title>
        <authorList>
            <person name="Li H."/>
        </authorList>
    </citation>
    <scope>NUCLEOTIDE SEQUENCE</scope>
    <source>
        <strain evidence="2">CkLH20</strain>
    </source>
</reference>
<dbReference type="OrthoDB" id="4849679at2759"/>
<keyword evidence="3" id="KW-1185">Reference proteome</keyword>
<comment type="caution">
    <text evidence="2">The sequence shown here is derived from an EMBL/GenBank/DDBJ whole genome shotgun (WGS) entry which is preliminary data.</text>
</comment>
<protein>
    <submittedName>
        <fullName evidence="2">Uncharacterized protein</fullName>
    </submittedName>
</protein>
<gene>
    <name evidence="2" type="ORF">CkaCkLH20_06045</name>
</gene>
<name>A0A9P6I6H2_9PEZI</name>
<organism evidence="2 3">
    <name type="scientific">Colletotrichum karsti</name>
    <dbReference type="NCBI Taxonomy" id="1095194"/>
    <lineage>
        <taxon>Eukaryota</taxon>
        <taxon>Fungi</taxon>
        <taxon>Dikarya</taxon>
        <taxon>Ascomycota</taxon>
        <taxon>Pezizomycotina</taxon>
        <taxon>Sordariomycetes</taxon>
        <taxon>Hypocreomycetidae</taxon>
        <taxon>Glomerellales</taxon>
        <taxon>Glomerellaceae</taxon>
        <taxon>Colletotrichum</taxon>
        <taxon>Colletotrichum boninense species complex</taxon>
    </lineage>
</organism>
<dbReference type="EMBL" id="JAATWM020000017">
    <property type="protein sequence ID" value="KAF9876637.1"/>
    <property type="molecule type" value="Genomic_DNA"/>
</dbReference>
<dbReference type="RefSeq" id="XP_038746098.1">
    <property type="nucleotide sequence ID" value="XM_038888762.1"/>
</dbReference>
<feature type="compositionally biased region" description="Basic and acidic residues" evidence="1">
    <location>
        <begin position="69"/>
        <end position="82"/>
    </location>
</feature>
<dbReference type="Proteomes" id="UP000781932">
    <property type="component" value="Unassembled WGS sequence"/>
</dbReference>
<evidence type="ECO:0000256" key="1">
    <source>
        <dbReference type="SAM" id="MobiDB-lite"/>
    </source>
</evidence>
<evidence type="ECO:0000313" key="2">
    <source>
        <dbReference type="EMBL" id="KAF9876637.1"/>
    </source>
</evidence>